<evidence type="ECO:0000313" key="2">
    <source>
        <dbReference type="Proteomes" id="UP000010087"/>
    </source>
</evidence>
<organism evidence="1 2">
    <name type="scientific">Burkholderia pseudomallei (strain 1026b)</name>
    <dbReference type="NCBI Taxonomy" id="884204"/>
    <lineage>
        <taxon>Bacteria</taxon>
        <taxon>Pseudomonadati</taxon>
        <taxon>Pseudomonadota</taxon>
        <taxon>Betaproteobacteria</taxon>
        <taxon>Burkholderiales</taxon>
        <taxon>Burkholderiaceae</taxon>
        <taxon>Burkholderia</taxon>
        <taxon>pseudomallei group</taxon>
    </lineage>
</organism>
<sequence length="34" mass="3623">MGNSERPRIISGGKGMEPVIAISQYGRKSSMIGD</sequence>
<dbReference type="KEGG" id="bpz:BP1026B_I1488"/>
<dbReference type="Proteomes" id="UP000010087">
    <property type="component" value="Chromosome 1"/>
</dbReference>
<dbReference type="EMBL" id="CP002833">
    <property type="protein sequence ID" value="AFI66124.1"/>
    <property type="molecule type" value="Genomic_DNA"/>
</dbReference>
<accession>A0A0H3HIB7</accession>
<protein>
    <submittedName>
        <fullName evidence="1">Uncharacterized protein</fullName>
    </submittedName>
</protein>
<gene>
    <name evidence="1" type="ordered locus">BP1026B_I1488</name>
</gene>
<evidence type="ECO:0000313" key="1">
    <source>
        <dbReference type="EMBL" id="AFI66124.1"/>
    </source>
</evidence>
<dbReference type="AlphaFoldDB" id="A0A0H3HIB7"/>
<reference evidence="1 2" key="1">
    <citation type="journal article" date="2012" name="PLoS ONE">
        <title>Evolution of Burkholderia pseudomallei in recurrent melioidosis.</title>
        <authorList>
            <person name="Hayden H.S."/>
            <person name="Lim R."/>
            <person name="Brittnacher M.J."/>
            <person name="Sims E.H."/>
            <person name="Ramage E.R."/>
            <person name="Fong C."/>
            <person name="Wu Z."/>
            <person name="Crist E."/>
            <person name="Chang J."/>
            <person name="Zhou Y."/>
            <person name="Radey M."/>
            <person name="Rohmer L."/>
            <person name="Haugen E."/>
            <person name="Gillett W."/>
            <person name="Wuthiekanun V."/>
            <person name="Peacock S.J."/>
            <person name="Kaul R."/>
            <person name="Miller S.I."/>
            <person name="Manoil C."/>
            <person name="Jacobs M.A."/>
        </authorList>
    </citation>
    <scope>NUCLEOTIDE SEQUENCE [LARGE SCALE GENOMIC DNA]</scope>
    <source>
        <strain evidence="1 2">1026b</strain>
    </source>
</reference>
<proteinExistence type="predicted"/>
<name>A0A0H3HIB7_BURP2</name>